<dbReference type="EMBL" id="KL363595">
    <property type="protein sequence ID" value="KFD45265.1"/>
    <property type="molecule type" value="Genomic_DNA"/>
</dbReference>
<dbReference type="GO" id="GO:0004190">
    <property type="term" value="F:aspartic-type endopeptidase activity"/>
    <property type="evidence" value="ECO:0007669"/>
    <property type="project" value="InterPro"/>
</dbReference>
<dbReference type="SMART" id="SM00343">
    <property type="entry name" value="ZnF_C2HC"/>
    <property type="match status" value="2"/>
</dbReference>
<dbReference type="GO" id="GO:0006508">
    <property type="term" value="P:proteolysis"/>
    <property type="evidence" value="ECO:0007669"/>
    <property type="project" value="InterPro"/>
</dbReference>
<evidence type="ECO:0000259" key="1">
    <source>
        <dbReference type="SMART" id="SM00343"/>
    </source>
</evidence>
<evidence type="ECO:0000313" key="2">
    <source>
        <dbReference type="EMBL" id="KFD45265.1"/>
    </source>
</evidence>
<name>A0A085LJW9_9BILA</name>
<dbReference type="Proteomes" id="UP000030764">
    <property type="component" value="Unassembled WGS sequence"/>
</dbReference>
<dbReference type="GO" id="GO:0019899">
    <property type="term" value="F:enzyme binding"/>
    <property type="evidence" value="ECO:0007669"/>
    <property type="project" value="UniProtKB-ARBA"/>
</dbReference>
<dbReference type="GO" id="GO:0003676">
    <property type="term" value="F:nucleic acid binding"/>
    <property type="evidence" value="ECO:0007669"/>
    <property type="project" value="InterPro"/>
</dbReference>
<accession>A0A085LJW9</accession>
<keyword evidence="3" id="KW-1185">Reference proteome</keyword>
<dbReference type="AlphaFoldDB" id="A0A085LJW9"/>
<dbReference type="Pfam" id="PF00098">
    <property type="entry name" value="zf-CCHC"/>
    <property type="match status" value="2"/>
</dbReference>
<dbReference type="InterPro" id="IPR001878">
    <property type="entry name" value="Znf_CCHC"/>
</dbReference>
<organism evidence="2 3">
    <name type="scientific">Trichuris suis</name>
    <name type="common">pig whipworm</name>
    <dbReference type="NCBI Taxonomy" id="68888"/>
    <lineage>
        <taxon>Eukaryota</taxon>
        <taxon>Metazoa</taxon>
        <taxon>Ecdysozoa</taxon>
        <taxon>Nematoda</taxon>
        <taxon>Enoplea</taxon>
        <taxon>Dorylaimia</taxon>
        <taxon>Trichinellida</taxon>
        <taxon>Trichuridae</taxon>
        <taxon>Trichuris</taxon>
    </lineage>
</organism>
<feature type="domain" description="CCHC-type" evidence="1">
    <location>
        <begin position="72"/>
        <end position="88"/>
    </location>
</feature>
<dbReference type="PROSITE" id="PS00141">
    <property type="entry name" value="ASP_PROTEASE"/>
    <property type="match status" value="1"/>
</dbReference>
<gene>
    <name evidence="2" type="ORF">M513_13857</name>
</gene>
<dbReference type="GO" id="GO:0008270">
    <property type="term" value="F:zinc ion binding"/>
    <property type="evidence" value="ECO:0007669"/>
    <property type="project" value="InterPro"/>
</dbReference>
<proteinExistence type="predicted"/>
<reference evidence="2 3" key="1">
    <citation type="journal article" date="2014" name="Nat. Genet.">
        <title>Genome and transcriptome of the porcine whipworm Trichuris suis.</title>
        <authorList>
            <person name="Jex A.R."/>
            <person name="Nejsum P."/>
            <person name="Schwarz E.M."/>
            <person name="Hu L."/>
            <person name="Young N.D."/>
            <person name="Hall R.S."/>
            <person name="Korhonen P.K."/>
            <person name="Liao S."/>
            <person name="Thamsborg S."/>
            <person name="Xia J."/>
            <person name="Xu P."/>
            <person name="Wang S."/>
            <person name="Scheerlinck J.P."/>
            <person name="Hofmann A."/>
            <person name="Sternberg P.W."/>
            <person name="Wang J."/>
            <person name="Gasser R.B."/>
        </authorList>
    </citation>
    <scope>NUCLEOTIDE SEQUENCE [LARGE SCALE GENOMIC DNA]</scope>
    <source>
        <strain evidence="2">DCEP-RM93M</strain>
    </source>
</reference>
<dbReference type="InterPro" id="IPR036875">
    <property type="entry name" value="Znf_CCHC_sf"/>
</dbReference>
<dbReference type="Gene3D" id="4.10.60.10">
    <property type="entry name" value="Zinc finger, CCHC-type"/>
    <property type="match status" value="1"/>
</dbReference>
<dbReference type="SUPFAM" id="SSF57756">
    <property type="entry name" value="Retrovirus zinc finger-like domains"/>
    <property type="match status" value="1"/>
</dbReference>
<feature type="domain" description="CCHC-type" evidence="1">
    <location>
        <begin position="50"/>
        <end position="68"/>
    </location>
</feature>
<evidence type="ECO:0000313" key="3">
    <source>
        <dbReference type="Proteomes" id="UP000030764"/>
    </source>
</evidence>
<protein>
    <recommendedName>
        <fullName evidence="1">CCHC-type domain-containing protein</fullName>
    </recommendedName>
</protein>
<sequence length="150" mass="16581">METAKKEASCLLTATADTPVNTLNKRQQSPALEKRSVSSKLGQRPLLLKQCFRCGSTGHLANATECRARKVQCNNCQKLGHFAKMCKSKQLQHARSKRSSSVQMLEVGQLSTTDGIYVTLQVPCSNTYRPLRCMVDTGSPVSIIPRALWQ</sequence>
<dbReference type="InterPro" id="IPR001969">
    <property type="entry name" value="Aspartic_peptidase_AS"/>
</dbReference>